<comment type="caution">
    <text evidence="1">The sequence shown here is derived from an EMBL/GenBank/DDBJ whole genome shotgun (WGS) entry which is preliminary data.</text>
</comment>
<evidence type="ECO:0000313" key="1">
    <source>
        <dbReference type="EMBL" id="MBA0728326.1"/>
    </source>
</evidence>
<feature type="non-terminal residue" evidence="1">
    <location>
        <position position="56"/>
    </location>
</feature>
<gene>
    <name evidence="1" type="ORF">Golax_001232</name>
</gene>
<sequence>MALLNPVKKLINVGKFGGRVASAVRRRYIQASSKQEAQACERAKETVKQGVNEAKE</sequence>
<accession>A0A7J9AW44</accession>
<dbReference type="Proteomes" id="UP000593574">
    <property type="component" value="Unassembled WGS sequence"/>
</dbReference>
<reference evidence="1 2" key="1">
    <citation type="journal article" date="2019" name="Genome Biol. Evol.">
        <title>Insights into the evolution of the New World diploid cottons (Gossypium, subgenus Houzingenia) based on genome sequencing.</title>
        <authorList>
            <person name="Grover C.E."/>
            <person name="Arick M.A. 2nd"/>
            <person name="Thrash A."/>
            <person name="Conover J.L."/>
            <person name="Sanders W.S."/>
            <person name="Peterson D.G."/>
            <person name="Frelichowski J.E."/>
            <person name="Scheffler J.A."/>
            <person name="Scheffler B.E."/>
            <person name="Wendel J.F."/>
        </authorList>
    </citation>
    <scope>NUCLEOTIDE SEQUENCE [LARGE SCALE GENOMIC DNA]</scope>
    <source>
        <strain evidence="1">4</strain>
        <tissue evidence="1">Leaf</tissue>
    </source>
</reference>
<proteinExistence type="predicted"/>
<organism evidence="1 2">
    <name type="scientific">Gossypium laxum</name>
    <dbReference type="NCBI Taxonomy" id="34288"/>
    <lineage>
        <taxon>Eukaryota</taxon>
        <taxon>Viridiplantae</taxon>
        <taxon>Streptophyta</taxon>
        <taxon>Embryophyta</taxon>
        <taxon>Tracheophyta</taxon>
        <taxon>Spermatophyta</taxon>
        <taxon>Magnoliopsida</taxon>
        <taxon>eudicotyledons</taxon>
        <taxon>Gunneridae</taxon>
        <taxon>Pentapetalae</taxon>
        <taxon>rosids</taxon>
        <taxon>malvids</taxon>
        <taxon>Malvales</taxon>
        <taxon>Malvaceae</taxon>
        <taxon>Malvoideae</taxon>
        <taxon>Gossypium</taxon>
    </lineage>
</organism>
<evidence type="ECO:0000313" key="2">
    <source>
        <dbReference type="Proteomes" id="UP000593574"/>
    </source>
</evidence>
<dbReference type="AlphaFoldDB" id="A0A7J9AW44"/>
<keyword evidence="2" id="KW-1185">Reference proteome</keyword>
<name>A0A7J9AW44_9ROSI</name>
<dbReference type="EMBL" id="JABEZV010000013">
    <property type="protein sequence ID" value="MBA0728326.1"/>
    <property type="molecule type" value="Genomic_DNA"/>
</dbReference>
<protein>
    <submittedName>
        <fullName evidence="1">Uncharacterized protein</fullName>
    </submittedName>
</protein>